<dbReference type="PANTHER" id="PTHR46300">
    <property type="entry name" value="P450, PUTATIVE (EUROFUNG)-RELATED-RELATED"/>
    <property type="match status" value="1"/>
</dbReference>
<dbReference type="Pfam" id="PF00067">
    <property type="entry name" value="p450"/>
    <property type="match status" value="1"/>
</dbReference>
<dbReference type="PANTHER" id="PTHR46300:SF2">
    <property type="entry name" value="CYTOCHROME P450 MONOOXYGENASE ALNH-RELATED"/>
    <property type="match status" value="1"/>
</dbReference>
<evidence type="ECO:0000256" key="6">
    <source>
        <dbReference type="PIRSR" id="PIRSR602401-1"/>
    </source>
</evidence>
<evidence type="ECO:0000313" key="9">
    <source>
        <dbReference type="Proteomes" id="UP000532311"/>
    </source>
</evidence>
<evidence type="ECO:0000256" key="3">
    <source>
        <dbReference type="ARBA" id="ARBA00023002"/>
    </source>
</evidence>
<gene>
    <name evidence="8" type="ORF">FGLOB1_13677</name>
</gene>
<evidence type="ECO:0000313" key="8">
    <source>
        <dbReference type="EMBL" id="KAF5696244.1"/>
    </source>
</evidence>
<feature type="compositionally biased region" description="Polar residues" evidence="7">
    <location>
        <begin position="679"/>
        <end position="691"/>
    </location>
</feature>
<feature type="region of interest" description="Disordered" evidence="7">
    <location>
        <begin position="577"/>
        <end position="607"/>
    </location>
</feature>
<dbReference type="AlphaFoldDB" id="A0A8H5XMD7"/>
<keyword evidence="4 6" id="KW-0408">Iron</keyword>
<evidence type="ECO:0000256" key="7">
    <source>
        <dbReference type="SAM" id="MobiDB-lite"/>
    </source>
</evidence>
<evidence type="ECO:0000256" key="4">
    <source>
        <dbReference type="ARBA" id="ARBA00023004"/>
    </source>
</evidence>
<name>A0A8H5XMD7_9HYPO</name>
<dbReference type="PRINTS" id="PR00463">
    <property type="entry name" value="EP450I"/>
</dbReference>
<dbReference type="Gene3D" id="1.10.630.10">
    <property type="entry name" value="Cytochrome P450"/>
    <property type="match status" value="1"/>
</dbReference>
<dbReference type="Proteomes" id="UP000532311">
    <property type="component" value="Unassembled WGS sequence"/>
</dbReference>
<dbReference type="CDD" id="cd11065">
    <property type="entry name" value="CYP64-like"/>
    <property type="match status" value="1"/>
</dbReference>
<comment type="similarity">
    <text evidence="1">Belongs to the cytochrome P450 family.</text>
</comment>
<dbReference type="EMBL" id="JAAQPF010000881">
    <property type="protein sequence ID" value="KAF5696244.1"/>
    <property type="molecule type" value="Genomic_DNA"/>
</dbReference>
<reference evidence="8 9" key="1">
    <citation type="submission" date="2020-05" db="EMBL/GenBank/DDBJ databases">
        <title>Identification and distribution of gene clusters putatively required for synthesis of sphingolipid metabolism inhibitors in phylogenetically diverse species of the filamentous fungus Fusarium.</title>
        <authorList>
            <person name="Kim H.-S."/>
            <person name="Busman M."/>
            <person name="Brown D.W."/>
            <person name="Divon H."/>
            <person name="Uhlig S."/>
            <person name="Proctor R.H."/>
        </authorList>
    </citation>
    <scope>NUCLEOTIDE SEQUENCE [LARGE SCALE GENOMIC DNA]</scope>
    <source>
        <strain evidence="8 9">NRRL 26131</strain>
    </source>
</reference>
<proteinExistence type="inferred from homology"/>
<dbReference type="GO" id="GO:0020037">
    <property type="term" value="F:heme binding"/>
    <property type="evidence" value="ECO:0007669"/>
    <property type="project" value="InterPro"/>
</dbReference>
<evidence type="ECO:0000256" key="5">
    <source>
        <dbReference type="ARBA" id="ARBA00023033"/>
    </source>
</evidence>
<dbReference type="GO" id="GO:0004497">
    <property type="term" value="F:monooxygenase activity"/>
    <property type="evidence" value="ECO:0007669"/>
    <property type="project" value="UniProtKB-KW"/>
</dbReference>
<accession>A0A8H5XMD7</accession>
<dbReference type="InterPro" id="IPR002401">
    <property type="entry name" value="Cyt_P450_E_grp-I"/>
</dbReference>
<dbReference type="GO" id="GO:0005506">
    <property type="term" value="F:iron ion binding"/>
    <property type="evidence" value="ECO:0007669"/>
    <property type="project" value="InterPro"/>
</dbReference>
<evidence type="ECO:0000256" key="2">
    <source>
        <dbReference type="ARBA" id="ARBA00022723"/>
    </source>
</evidence>
<dbReference type="SUPFAM" id="SSF48264">
    <property type="entry name" value="Cytochrome P450"/>
    <property type="match status" value="1"/>
</dbReference>
<dbReference type="PRINTS" id="PR00385">
    <property type="entry name" value="P450"/>
</dbReference>
<feature type="region of interest" description="Disordered" evidence="7">
    <location>
        <begin position="660"/>
        <end position="693"/>
    </location>
</feature>
<keyword evidence="5" id="KW-0503">Monooxygenase</keyword>
<comment type="caution">
    <text evidence="8">The sequence shown here is derived from an EMBL/GenBank/DDBJ whole genome shotgun (WGS) entry which is preliminary data.</text>
</comment>
<protein>
    <submittedName>
        <fullName evidence="8">O-methylsterigmatocystin oxido</fullName>
    </submittedName>
</protein>
<keyword evidence="3" id="KW-0560">Oxidoreductase</keyword>
<organism evidence="8 9">
    <name type="scientific">Fusarium globosum</name>
    <dbReference type="NCBI Taxonomy" id="78864"/>
    <lineage>
        <taxon>Eukaryota</taxon>
        <taxon>Fungi</taxon>
        <taxon>Dikarya</taxon>
        <taxon>Ascomycota</taxon>
        <taxon>Pezizomycotina</taxon>
        <taxon>Sordariomycetes</taxon>
        <taxon>Hypocreomycetidae</taxon>
        <taxon>Hypocreales</taxon>
        <taxon>Nectriaceae</taxon>
        <taxon>Fusarium</taxon>
        <taxon>Fusarium fujikuroi species complex</taxon>
    </lineage>
</organism>
<dbReference type="InterPro" id="IPR036396">
    <property type="entry name" value="Cyt_P450_sf"/>
</dbReference>
<dbReference type="GO" id="GO:0016705">
    <property type="term" value="F:oxidoreductase activity, acting on paired donors, with incorporation or reduction of molecular oxygen"/>
    <property type="evidence" value="ECO:0007669"/>
    <property type="project" value="InterPro"/>
</dbReference>
<dbReference type="CDD" id="cd12148">
    <property type="entry name" value="fungal_TF_MHR"/>
    <property type="match status" value="1"/>
</dbReference>
<dbReference type="InterPro" id="IPR050364">
    <property type="entry name" value="Cytochrome_P450_fung"/>
</dbReference>
<keyword evidence="9" id="KW-1185">Reference proteome</keyword>
<evidence type="ECO:0000256" key="1">
    <source>
        <dbReference type="ARBA" id="ARBA00010617"/>
    </source>
</evidence>
<dbReference type="InterPro" id="IPR001128">
    <property type="entry name" value="Cyt_P450"/>
</dbReference>
<keyword evidence="2 6" id="KW-0479">Metal-binding</keyword>
<comment type="cofactor">
    <cofactor evidence="6">
        <name>heme</name>
        <dbReference type="ChEBI" id="CHEBI:30413"/>
    </cofactor>
</comment>
<feature type="binding site" description="axial binding residue" evidence="6">
    <location>
        <position position="436"/>
    </location>
    <ligand>
        <name>heme</name>
        <dbReference type="ChEBI" id="CHEBI:30413"/>
    </ligand>
    <ligandPart>
        <name>Fe</name>
        <dbReference type="ChEBI" id="CHEBI:18248"/>
    </ligandPart>
</feature>
<keyword evidence="6" id="KW-0349">Heme</keyword>
<feature type="compositionally biased region" description="Polar residues" evidence="7">
    <location>
        <begin position="581"/>
        <end position="592"/>
    </location>
</feature>
<sequence>MADYVNNSLSLWLLFGASLLYLLTIPGPSTLPIIGNLHQMPTRKAYIKFAEWAKQYGDMYSIKIGSTTTVILSSRRLVKEILERQSAVTSGRPPSYALEKLVFRGHFITIQQPDAPMYRVSKKLLHQYFGEPAIDRSHLRIINAEATQLIRDVMVDPDNFPHHAHRYANSFTMSATYGIRTPSHDTPHLVAITKITSQTASLIVPGRLPPVDIFPILKLVPERFLGNWVTLCTDLQKASDKLYTSILGAVMERRKAKGPQDTFADRCIDNKEYEFSFHELMYLTGSVLDAGTDTTSSVLITLIQMLCAYPEILKRAHAEIDMVVGQDRTPVWDDFAKLPYVNQLIKETQRLRPATPIAFPHKALKDIWIDGKLIPEGSTIIANLTGLHSDEKKFERPGDFNPDHYEGMTKLAQGYANIADENKRDHYVYGFGRRICAGMQIAERSLFTTFSKMLWAFDISAPKDEQGRPVQMNLDPMTGYTDGTIVMAKPFRACIKVRSEQRRKTILREFEEAQKTVFAQFAVPSLDLGGTITKSAVVAFVDRSLPAQNISRAMSAHCSLCGFASCRKDLLKRHIRRQHSSVEGTTVATDSNGTGGDEGSSSDRRTDFSCDPIFEWGSDMPDFESLTSHGPLTPNVLPSISDVDIDTFISSVYNGTSPLSFRVDGPPSPPASNPHRETSPQSHSVTATKTGNESRDATLGTFQISEAKRMQVIDLCRSAWSGMDIAFPSCLTLERCIAACFDSLFMVTPCVHVPTWVAEEADASVLLAMAACGARYLRKAELALNLHKVARKVTLAQIWTPGGLRIQQPPSVILALLMVTGFSLWNGPEDACREAMLDNVLLAELSCLQTNLGEGYIDPATSWEKWVERETMIRYSVLYFLNLATTVLDAPPPIRYSDVQLPVPCAEAEWTAPNAEDWARNRRPIARSSLRDAVDGFLNSSAPTPISDSPFAAIIILHALLQRIWYFRLGSWDRNRPLDAGPFRKALDKLESAADVGSESTMSPHNARASLAYNFHSLLRVARIHLCASMANCLAACKTHDVSKISQAITAGFPIERSVESGKATLSATQSFVVLLKFGVAHTSGSGTLHYILNTFQSVIYLIKWLESMERIPVMTWTEYESQTVSSIESTVKEVDLSPEQARFPLSRQVAFACLIIFNGASTWNLQTVLLEALQEYATRSYAN</sequence>